<dbReference type="GO" id="GO:0000270">
    <property type="term" value="P:peptidoglycan metabolic process"/>
    <property type="evidence" value="ECO:0007669"/>
    <property type="project" value="TreeGrafter"/>
</dbReference>
<feature type="domain" description="DUF218" evidence="1">
    <location>
        <begin position="4"/>
        <end position="90"/>
    </location>
</feature>
<dbReference type="InterPro" id="IPR014729">
    <property type="entry name" value="Rossmann-like_a/b/a_fold"/>
</dbReference>
<evidence type="ECO:0000259" key="1">
    <source>
        <dbReference type="Pfam" id="PF02698"/>
    </source>
</evidence>
<dbReference type="CDD" id="cd06259">
    <property type="entry name" value="YdcF-like"/>
    <property type="match status" value="1"/>
</dbReference>
<accession>A0A381X5X2</accession>
<organism evidence="2">
    <name type="scientific">marine metagenome</name>
    <dbReference type="NCBI Taxonomy" id="408172"/>
    <lineage>
        <taxon>unclassified sequences</taxon>
        <taxon>metagenomes</taxon>
        <taxon>ecological metagenomes</taxon>
    </lineage>
</organism>
<dbReference type="Pfam" id="PF02698">
    <property type="entry name" value="DUF218"/>
    <property type="match status" value="1"/>
</dbReference>
<reference evidence="2" key="1">
    <citation type="submission" date="2018-05" db="EMBL/GenBank/DDBJ databases">
        <authorList>
            <person name="Lanie J.A."/>
            <person name="Ng W.-L."/>
            <person name="Kazmierczak K.M."/>
            <person name="Andrzejewski T.M."/>
            <person name="Davidsen T.M."/>
            <person name="Wayne K.J."/>
            <person name="Tettelin H."/>
            <person name="Glass J.I."/>
            <person name="Rusch D."/>
            <person name="Podicherti R."/>
            <person name="Tsui H.-C.T."/>
            <person name="Winkler M.E."/>
        </authorList>
    </citation>
    <scope>NUCLEOTIDE SEQUENCE</scope>
</reference>
<proteinExistence type="predicted"/>
<dbReference type="AlphaFoldDB" id="A0A381X5X2"/>
<dbReference type="PANTHER" id="PTHR30336:SF4">
    <property type="entry name" value="ENVELOPE BIOGENESIS FACTOR ELYC"/>
    <property type="match status" value="1"/>
</dbReference>
<protein>
    <recommendedName>
        <fullName evidence="1">DUF218 domain-containing protein</fullName>
    </recommendedName>
</protein>
<evidence type="ECO:0000313" key="2">
    <source>
        <dbReference type="EMBL" id="SVA59952.1"/>
    </source>
</evidence>
<dbReference type="PANTHER" id="PTHR30336">
    <property type="entry name" value="INNER MEMBRANE PROTEIN, PROBABLE PERMEASE"/>
    <property type="match status" value="1"/>
</dbReference>
<gene>
    <name evidence="2" type="ORF">METZ01_LOCUS112806</name>
</gene>
<sequence length="100" mass="11249">MDYSSNTKDEADQTKVLAEKNGWKKIILVTSAFHMRRAEALFKKTGLEVVAVGSDFEGLSSLEADFRIYSIVPGSGGFQALGLYLHEQVGWLYYKLRGWI</sequence>
<dbReference type="EMBL" id="UINC01013978">
    <property type="protein sequence ID" value="SVA59952.1"/>
    <property type="molecule type" value="Genomic_DNA"/>
</dbReference>
<dbReference type="GO" id="GO:0043164">
    <property type="term" value="P:Gram-negative-bacterium-type cell wall biogenesis"/>
    <property type="evidence" value="ECO:0007669"/>
    <property type="project" value="TreeGrafter"/>
</dbReference>
<name>A0A381X5X2_9ZZZZ</name>
<dbReference type="GO" id="GO:0005886">
    <property type="term" value="C:plasma membrane"/>
    <property type="evidence" value="ECO:0007669"/>
    <property type="project" value="TreeGrafter"/>
</dbReference>
<dbReference type="Gene3D" id="3.40.50.620">
    <property type="entry name" value="HUPs"/>
    <property type="match status" value="1"/>
</dbReference>
<dbReference type="InterPro" id="IPR051599">
    <property type="entry name" value="Cell_Envelope_Assoc"/>
</dbReference>
<dbReference type="InterPro" id="IPR003848">
    <property type="entry name" value="DUF218"/>
</dbReference>